<sequence length="64" mass="6873" precursor="true">MKKFLLGLVFVFSLSAGGVLIAQTEFEDAGATDGSCNSGCFNGRFKKRSDGTQDCVWRGSACMR</sequence>
<keyword evidence="1" id="KW-0732">Signal</keyword>
<proteinExistence type="predicted"/>
<keyword evidence="3" id="KW-1185">Reference proteome</keyword>
<dbReference type="AlphaFoldDB" id="I4AMV3"/>
<organism evidence="2 3">
    <name type="scientific">Bernardetia litoralis (strain ATCC 23117 / DSM 6794 / NBRC 15988 / NCIMB 1366 / Fx l1 / Sio-4)</name>
    <name type="common">Flexibacter litoralis</name>
    <dbReference type="NCBI Taxonomy" id="880071"/>
    <lineage>
        <taxon>Bacteria</taxon>
        <taxon>Pseudomonadati</taxon>
        <taxon>Bacteroidota</taxon>
        <taxon>Cytophagia</taxon>
        <taxon>Cytophagales</taxon>
        <taxon>Bernardetiaceae</taxon>
        <taxon>Bernardetia</taxon>
    </lineage>
</organism>
<dbReference type="STRING" id="880071.Fleli_2941"/>
<dbReference type="RefSeq" id="WP_014798722.1">
    <property type="nucleotide sequence ID" value="NC_018018.1"/>
</dbReference>
<dbReference type="KEGG" id="fli:Fleli_2941"/>
<feature type="chain" id="PRO_5003685502" evidence="1">
    <location>
        <begin position="22"/>
        <end position="64"/>
    </location>
</feature>
<protein>
    <submittedName>
        <fullName evidence="2">Uncharacterized protein</fullName>
    </submittedName>
</protein>
<dbReference type="HOGENOM" id="CLU_2861199_0_0_10"/>
<evidence type="ECO:0000256" key="1">
    <source>
        <dbReference type="SAM" id="SignalP"/>
    </source>
</evidence>
<gene>
    <name evidence="2" type="ordered locus">Fleli_2941</name>
</gene>
<dbReference type="EMBL" id="CP003345">
    <property type="protein sequence ID" value="AFM05288.1"/>
    <property type="molecule type" value="Genomic_DNA"/>
</dbReference>
<evidence type="ECO:0000313" key="3">
    <source>
        <dbReference type="Proteomes" id="UP000006054"/>
    </source>
</evidence>
<dbReference type="Proteomes" id="UP000006054">
    <property type="component" value="Chromosome"/>
</dbReference>
<feature type="signal peptide" evidence="1">
    <location>
        <begin position="1"/>
        <end position="21"/>
    </location>
</feature>
<reference evidence="3" key="1">
    <citation type="submission" date="2012-06" db="EMBL/GenBank/DDBJ databases">
        <title>The complete genome of Flexibacter litoralis DSM 6794.</title>
        <authorList>
            <person name="Lucas S."/>
            <person name="Copeland A."/>
            <person name="Lapidus A."/>
            <person name="Glavina del Rio T."/>
            <person name="Dalin E."/>
            <person name="Tice H."/>
            <person name="Bruce D."/>
            <person name="Goodwin L."/>
            <person name="Pitluck S."/>
            <person name="Peters L."/>
            <person name="Ovchinnikova G."/>
            <person name="Lu M."/>
            <person name="Kyrpides N."/>
            <person name="Mavromatis K."/>
            <person name="Ivanova N."/>
            <person name="Brettin T."/>
            <person name="Detter J.C."/>
            <person name="Han C."/>
            <person name="Larimer F."/>
            <person name="Land M."/>
            <person name="Hauser L."/>
            <person name="Markowitz V."/>
            <person name="Cheng J.-F."/>
            <person name="Hugenholtz P."/>
            <person name="Woyke T."/>
            <person name="Wu D."/>
            <person name="Spring S."/>
            <person name="Lang E."/>
            <person name="Kopitz M."/>
            <person name="Brambilla E."/>
            <person name="Klenk H.-P."/>
            <person name="Eisen J.A."/>
        </authorList>
    </citation>
    <scope>NUCLEOTIDE SEQUENCE [LARGE SCALE GENOMIC DNA]</scope>
    <source>
        <strain evidence="3">ATCC 23117 / DSM 6794 / NBRC 15988 / NCIMB 1366 / Sio-4</strain>
    </source>
</reference>
<evidence type="ECO:0000313" key="2">
    <source>
        <dbReference type="EMBL" id="AFM05288.1"/>
    </source>
</evidence>
<accession>I4AMV3</accession>
<name>I4AMV3_BERLS</name>